<evidence type="ECO:0000313" key="19">
    <source>
        <dbReference type="Proteomes" id="UP000294911"/>
    </source>
</evidence>
<evidence type="ECO:0000256" key="8">
    <source>
        <dbReference type="ARBA" id="ARBA00022679"/>
    </source>
</evidence>
<keyword evidence="6" id="KW-0597">Phosphoprotein</keyword>
<dbReference type="HAMAP" id="MF_00772">
    <property type="entry name" value="OGT"/>
    <property type="match status" value="1"/>
</dbReference>
<feature type="domain" description="Methylated-DNA-[protein]-cysteine S-methyltransferase DNA binding" evidence="16">
    <location>
        <begin position="68"/>
        <end position="147"/>
    </location>
</feature>
<dbReference type="Gene3D" id="3.30.160.70">
    <property type="entry name" value="Methylated DNA-protein cysteine methyltransferase domain"/>
    <property type="match status" value="1"/>
</dbReference>
<keyword evidence="19" id="KW-1185">Reference proteome</keyword>
<evidence type="ECO:0000256" key="12">
    <source>
        <dbReference type="ARBA" id="ARBA00023125"/>
    </source>
</evidence>
<dbReference type="InterPro" id="IPR036388">
    <property type="entry name" value="WH-like_DNA-bd_sf"/>
</dbReference>
<dbReference type="Pfam" id="PF02870">
    <property type="entry name" value="Methyltransf_1N"/>
    <property type="match status" value="1"/>
</dbReference>
<dbReference type="GO" id="GO:0046872">
    <property type="term" value="F:metal ion binding"/>
    <property type="evidence" value="ECO:0007669"/>
    <property type="project" value="UniProtKB-KW"/>
</dbReference>
<feature type="active site" description="Nucleophile; methyl group acceptor" evidence="15">
    <location>
        <position position="119"/>
    </location>
</feature>
<keyword evidence="11" id="KW-0862">Zinc</keyword>
<dbReference type="PANTHER" id="PTHR46460:SF1">
    <property type="entry name" value="METHYLATED-DNA--PROTEIN-CYSTEINE METHYLTRANSFERASE"/>
    <property type="match status" value="1"/>
</dbReference>
<keyword evidence="12" id="KW-0238">DNA-binding</keyword>
<organism evidence="18 19">
    <name type="scientific">Tamaricihabitans halophyticus</name>
    <dbReference type="NCBI Taxonomy" id="1262583"/>
    <lineage>
        <taxon>Bacteria</taxon>
        <taxon>Bacillati</taxon>
        <taxon>Actinomycetota</taxon>
        <taxon>Actinomycetes</taxon>
        <taxon>Pseudonocardiales</taxon>
        <taxon>Pseudonocardiaceae</taxon>
        <taxon>Tamaricihabitans</taxon>
    </lineage>
</organism>
<keyword evidence="10 15" id="KW-0227">DNA damage</keyword>
<comment type="catalytic activity">
    <reaction evidence="1 15">
        <text>a 4-O-methyl-thymidine in DNA + L-cysteinyl-[protein] = a thymidine in DNA + S-methyl-L-cysteinyl-[protein]</text>
        <dbReference type="Rhea" id="RHEA:53428"/>
        <dbReference type="Rhea" id="RHEA-COMP:10131"/>
        <dbReference type="Rhea" id="RHEA-COMP:10132"/>
        <dbReference type="Rhea" id="RHEA-COMP:13555"/>
        <dbReference type="Rhea" id="RHEA-COMP:13556"/>
        <dbReference type="ChEBI" id="CHEBI:29950"/>
        <dbReference type="ChEBI" id="CHEBI:82612"/>
        <dbReference type="ChEBI" id="CHEBI:137386"/>
        <dbReference type="ChEBI" id="CHEBI:137387"/>
        <dbReference type="EC" id="2.1.1.63"/>
    </reaction>
</comment>
<dbReference type="FunFam" id="1.10.10.10:FF:000214">
    <property type="entry name" value="Methylated-DNA--protein-cysteine methyltransferase"/>
    <property type="match status" value="1"/>
</dbReference>
<evidence type="ECO:0000256" key="10">
    <source>
        <dbReference type="ARBA" id="ARBA00022763"/>
    </source>
</evidence>
<comment type="similarity">
    <text evidence="4 15">Belongs to the MGMT family.</text>
</comment>
<evidence type="ECO:0000259" key="17">
    <source>
        <dbReference type="Pfam" id="PF02870"/>
    </source>
</evidence>
<evidence type="ECO:0000256" key="3">
    <source>
        <dbReference type="ARBA" id="ARBA00003317"/>
    </source>
</evidence>
<dbReference type="RefSeq" id="WP_132874818.1">
    <property type="nucleotide sequence ID" value="NZ_SLXQ01000001.1"/>
</dbReference>
<evidence type="ECO:0000256" key="14">
    <source>
        <dbReference type="ARBA" id="ARBA00049348"/>
    </source>
</evidence>
<dbReference type="PANTHER" id="PTHR46460">
    <property type="entry name" value="METHYLATED-DNA--PROTEIN-CYSTEINE METHYLTRANSFERASE"/>
    <property type="match status" value="1"/>
</dbReference>
<evidence type="ECO:0000256" key="5">
    <source>
        <dbReference type="ARBA" id="ARBA00022490"/>
    </source>
</evidence>
<dbReference type="AlphaFoldDB" id="A0A4R2R935"/>
<feature type="domain" description="Methylguanine DNA methyltransferase ribonuclease-like" evidence="17">
    <location>
        <begin position="4"/>
        <end position="61"/>
    </location>
</feature>
<evidence type="ECO:0000256" key="13">
    <source>
        <dbReference type="ARBA" id="ARBA00023204"/>
    </source>
</evidence>
<dbReference type="Proteomes" id="UP000294911">
    <property type="component" value="Unassembled WGS sequence"/>
</dbReference>
<dbReference type="PROSITE" id="PS00374">
    <property type="entry name" value="MGMT"/>
    <property type="match status" value="1"/>
</dbReference>
<comment type="caution">
    <text evidence="18">The sequence shown here is derived from an EMBL/GenBank/DDBJ whole genome shotgun (WGS) entry which is preliminary data.</text>
</comment>
<evidence type="ECO:0000256" key="4">
    <source>
        <dbReference type="ARBA" id="ARBA00008711"/>
    </source>
</evidence>
<evidence type="ECO:0000313" key="18">
    <source>
        <dbReference type="EMBL" id="TCP56171.1"/>
    </source>
</evidence>
<evidence type="ECO:0000259" key="16">
    <source>
        <dbReference type="Pfam" id="PF01035"/>
    </source>
</evidence>
<dbReference type="Gene3D" id="1.10.10.10">
    <property type="entry name" value="Winged helix-like DNA-binding domain superfamily/Winged helix DNA-binding domain"/>
    <property type="match status" value="1"/>
</dbReference>
<evidence type="ECO:0000256" key="11">
    <source>
        <dbReference type="ARBA" id="ARBA00022833"/>
    </source>
</evidence>
<evidence type="ECO:0000256" key="9">
    <source>
        <dbReference type="ARBA" id="ARBA00022723"/>
    </source>
</evidence>
<dbReference type="EC" id="2.1.1.63" evidence="15"/>
<dbReference type="InterPro" id="IPR036217">
    <property type="entry name" value="MethylDNA_cys_MeTrfase_DNAb"/>
</dbReference>
<dbReference type="Pfam" id="PF01035">
    <property type="entry name" value="DNA_binding_1"/>
    <property type="match status" value="1"/>
</dbReference>
<gene>
    <name evidence="18" type="ORF">EV191_101111</name>
</gene>
<evidence type="ECO:0000256" key="2">
    <source>
        <dbReference type="ARBA" id="ARBA00001947"/>
    </source>
</evidence>
<dbReference type="InterPro" id="IPR036631">
    <property type="entry name" value="MGMT_N_sf"/>
</dbReference>
<dbReference type="OrthoDB" id="9802228at2"/>
<dbReference type="GO" id="GO:0003677">
    <property type="term" value="F:DNA binding"/>
    <property type="evidence" value="ECO:0007669"/>
    <property type="project" value="UniProtKB-KW"/>
</dbReference>
<keyword evidence="8 15" id="KW-0808">Transferase</keyword>
<dbReference type="InterPro" id="IPR014048">
    <property type="entry name" value="MethylDNA_cys_MeTrfase_DNA-bd"/>
</dbReference>
<comment type="cofactor">
    <cofactor evidence="2">
        <name>Zn(2+)</name>
        <dbReference type="ChEBI" id="CHEBI:29105"/>
    </cofactor>
</comment>
<dbReference type="EMBL" id="SLXQ01000001">
    <property type="protein sequence ID" value="TCP56171.1"/>
    <property type="molecule type" value="Genomic_DNA"/>
</dbReference>
<dbReference type="GO" id="GO:0003908">
    <property type="term" value="F:methylated-DNA-[protein]-cysteine S-methyltransferase activity"/>
    <property type="evidence" value="ECO:0007669"/>
    <property type="project" value="UniProtKB-UniRule"/>
</dbReference>
<evidence type="ECO:0000256" key="1">
    <source>
        <dbReference type="ARBA" id="ARBA00001286"/>
    </source>
</evidence>
<keyword evidence="13 15" id="KW-0234">DNA repair</keyword>
<dbReference type="GO" id="GO:0006307">
    <property type="term" value="P:DNA alkylation repair"/>
    <property type="evidence" value="ECO:0007669"/>
    <property type="project" value="UniProtKB-UniRule"/>
</dbReference>
<comment type="catalytic activity">
    <reaction evidence="14 15">
        <text>a 6-O-methyl-2'-deoxyguanosine in DNA + L-cysteinyl-[protein] = S-methyl-L-cysteinyl-[protein] + a 2'-deoxyguanosine in DNA</text>
        <dbReference type="Rhea" id="RHEA:24000"/>
        <dbReference type="Rhea" id="RHEA-COMP:10131"/>
        <dbReference type="Rhea" id="RHEA-COMP:10132"/>
        <dbReference type="Rhea" id="RHEA-COMP:11367"/>
        <dbReference type="Rhea" id="RHEA-COMP:11368"/>
        <dbReference type="ChEBI" id="CHEBI:29950"/>
        <dbReference type="ChEBI" id="CHEBI:82612"/>
        <dbReference type="ChEBI" id="CHEBI:85445"/>
        <dbReference type="ChEBI" id="CHEBI:85448"/>
        <dbReference type="EC" id="2.1.1.63"/>
    </reaction>
</comment>
<protein>
    <recommendedName>
        <fullName evidence="15">Methylated-DNA--protein-cysteine methyltransferase</fullName>
        <ecNumber evidence="15">2.1.1.63</ecNumber>
    </recommendedName>
    <alternativeName>
        <fullName evidence="15">6-O-methylguanine-DNA methyltransferase</fullName>
        <shortName evidence="15">MGMT</shortName>
    </alternativeName>
    <alternativeName>
        <fullName evidence="15">O-6-methylguanine-DNA-alkyltransferase</fullName>
    </alternativeName>
</protein>
<comment type="function">
    <text evidence="3 15">Involved in the cellular defense against the biological effects of O6-methylguanine (O6-MeG) and O4-methylthymine (O4-MeT) in DNA. Repairs the methylated nucleobase in DNA by stoichiometrically transferring the methyl group to a cysteine residue in the enzyme. This is a suicide reaction: the enzyme is irreversibly inactivated.</text>
</comment>
<evidence type="ECO:0000256" key="7">
    <source>
        <dbReference type="ARBA" id="ARBA00022603"/>
    </source>
</evidence>
<evidence type="ECO:0000256" key="15">
    <source>
        <dbReference type="HAMAP-Rule" id="MF_00772"/>
    </source>
</evidence>
<name>A0A4R2R935_9PSEU</name>
<evidence type="ECO:0000256" key="6">
    <source>
        <dbReference type="ARBA" id="ARBA00022553"/>
    </source>
</evidence>
<keyword evidence="7 15" id="KW-0489">Methyltransferase</keyword>
<dbReference type="GO" id="GO:0005737">
    <property type="term" value="C:cytoplasm"/>
    <property type="evidence" value="ECO:0007669"/>
    <property type="project" value="UniProtKB-SubCell"/>
</dbReference>
<dbReference type="SUPFAM" id="SSF46767">
    <property type="entry name" value="Methylated DNA-protein cysteine methyltransferase, C-terminal domain"/>
    <property type="match status" value="1"/>
</dbReference>
<dbReference type="SUPFAM" id="SSF53155">
    <property type="entry name" value="Methylated DNA-protein cysteine methyltransferase domain"/>
    <property type="match status" value="1"/>
</dbReference>
<keyword evidence="9" id="KW-0479">Metal-binding</keyword>
<dbReference type="NCBIfam" id="TIGR00589">
    <property type="entry name" value="ogt"/>
    <property type="match status" value="1"/>
</dbReference>
<dbReference type="InterPro" id="IPR001497">
    <property type="entry name" value="MethylDNA_cys_MeTrfase_AS"/>
</dbReference>
<dbReference type="InterPro" id="IPR023546">
    <property type="entry name" value="MGMT"/>
</dbReference>
<keyword evidence="5 15" id="KW-0963">Cytoplasm</keyword>
<proteinExistence type="inferred from homology"/>
<dbReference type="CDD" id="cd06445">
    <property type="entry name" value="ATase"/>
    <property type="match status" value="1"/>
</dbReference>
<sequence length="164" mass="17356">MRVDTPIGPVHFAASDVGLTDVHFGGPGFAQDGPTAVLDEVREQLVDYFAGRRHRFDLAVDWAVVSGFQLDVLRALDREVGFGESITYGELAALAGQPDGSRAVGVAMATNPIPIVLPCHRVLASGGALGGFGGGLEMKRWLLTHEGQLPPTLFPIDVPGRDTP</sequence>
<dbReference type="GO" id="GO:0032259">
    <property type="term" value="P:methylation"/>
    <property type="evidence" value="ECO:0007669"/>
    <property type="project" value="UniProtKB-KW"/>
</dbReference>
<reference evidence="18 19" key="1">
    <citation type="submission" date="2019-03" db="EMBL/GenBank/DDBJ databases">
        <title>Genomic Encyclopedia of Type Strains, Phase IV (KMG-IV): sequencing the most valuable type-strain genomes for metagenomic binning, comparative biology and taxonomic classification.</title>
        <authorList>
            <person name="Goeker M."/>
        </authorList>
    </citation>
    <scope>NUCLEOTIDE SEQUENCE [LARGE SCALE GENOMIC DNA]</scope>
    <source>
        <strain evidence="18 19">DSM 45765</strain>
    </source>
</reference>
<comment type="subcellular location">
    <subcellularLocation>
        <location evidence="15">Cytoplasm</location>
    </subcellularLocation>
</comment>
<comment type="miscellaneous">
    <text evidence="15">This enzyme catalyzes only one turnover and therefore is not strictly catalytic. According to one definition, an enzyme is a biocatalyst that acts repeatedly and over many reaction cycles.</text>
</comment>
<dbReference type="InterPro" id="IPR008332">
    <property type="entry name" value="MethylG_MeTrfase_N"/>
</dbReference>
<accession>A0A4R2R935</accession>